<comment type="caution">
    <text evidence="1">The sequence shown here is derived from an EMBL/GenBank/DDBJ whole genome shotgun (WGS) entry which is preliminary data.</text>
</comment>
<name>A0A7K1FHM9_9ACTN</name>
<reference evidence="1 2" key="1">
    <citation type="submission" date="2019-11" db="EMBL/GenBank/DDBJ databases">
        <authorList>
            <person name="Jiang L.-Q."/>
        </authorList>
    </citation>
    <scope>NUCLEOTIDE SEQUENCE [LARGE SCALE GENOMIC DNA]</scope>
    <source>
        <strain evidence="1 2">YIM 132087</strain>
    </source>
</reference>
<dbReference type="Proteomes" id="UP000460221">
    <property type="component" value="Unassembled WGS sequence"/>
</dbReference>
<gene>
    <name evidence="1" type="ORF">GIS00_06580</name>
</gene>
<proteinExistence type="predicted"/>
<protein>
    <submittedName>
        <fullName evidence="1">DUF2332 family protein</fullName>
    </submittedName>
</protein>
<dbReference type="RefSeq" id="WP_322097599.1">
    <property type="nucleotide sequence ID" value="NZ_WLYK01000001.1"/>
</dbReference>
<keyword evidence="2" id="KW-1185">Reference proteome</keyword>
<organism evidence="1 2">
    <name type="scientific">Nakamurella alba</name>
    <dbReference type="NCBI Taxonomy" id="2665158"/>
    <lineage>
        <taxon>Bacteria</taxon>
        <taxon>Bacillati</taxon>
        <taxon>Actinomycetota</taxon>
        <taxon>Actinomycetes</taxon>
        <taxon>Nakamurellales</taxon>
        <taxon>Nakamurellaceae</taxon>
        <taxon>Nakamurella</taxon>
    </lineage>
</organism>
<evidence type="ECO:0000313" key="2">
    <source>
        <dbReference type="Proteomes" id="UP000460221"/>
    </source>
</evidence>
<accession>A0A7K1FHM9</accession>
<evidence type="ECO:0000313" key="1">
    <source>
        <dbReference type="EMBL" id="MTD13608.1"/>
    </source>
</evidence>
<sequence>MSGARGQVSHRPARSLREIYLLHAEEVATTSPLSAAVAAALGRSPAAMDVTPEANGPLRRPPIVLAALHDLALSGSAPELAAAYAAGDPDAAGAAAVRALIDHADEMRDIVDHRRMLTDVTGRHAVLYPAIAEAARRAGATSIGLVDLGTVAGFNLVVDRVGLTYDKGGTRGDPASPVQRTCKVVGPGRIPGAVIPPVVTRVGIDEHPVDVLEPADARWLRACVAPDETARRSLLDAEIALVTAARPGLLQGDVIERVDKAAEQVPDGALPVVTSTWALSRLPAGDRLRFLQALDAAATHRTVAWVSVEGVGVAPSVPTMGDRPASGHSIIGLTLLDHRTTSSEALGRCWSRGRLMSWLAD</sequence>
<dbReference type="AlphaFoldDB" id="A0A7K1FHM9"/>
<dbReference type="Pfam" id="PF10094">
    <property type="entry name" value="DUF2332"/>
    <property type="match status" value="1"/>
</dbReference>
<dbReference type="InterPro" id="IPR011200">
    <property type="entry name" value="UCP012608"/>
</dbReference>
<dbReference type="EMBL" id="WLYK01000001">
    <property type="protein sequence ID" value="MTD13608.1"/>
    <property type="molecule type" value="Genomic_DNA"/>
</dbReference>